<accession>A0A8I2YRF4</accession>
<gene>
    <name evidence="4" type="ORF">JVT61DRAFT_1161</name>
</gene>
<evidence type="ECO:0000259" key="3">
    <source>
        <dbReference type="Pfam" id="PF10342"/>
    </source>
</evidence>
<feature type="chain" id="PRO_5034521397" description="Yeast cell wall synthesis Kre9/Knh1-like N-terminal domain-containing protein" evidence="2">
    <location>
        <begin position="23"/>
        <end position="136"/>
    </location>
</feature>
<evidence type="ECO:0000256" key="1">
    <source>
        <dbReference type="ARBA" id="ARBA00022729"/>
    </source>
</evidence>
<name>A0A8I2YRF4_9AGAM</name>
<reference evidence="4" key="1">
    <citation type="submission" date="2021-03" db="EMBL/GenBank/DDBJ databases">
        <title>Evolutionary innovations through gain and loss of genes in the ectomycorrhizal Boletales.</title>
        <authorList>
            <person name="Wu G."/>
            <person name="Miyauchi S."/>
            <person name="Morin E."/>
            <person name="Yang Z.-L."/>
            <person name="Xu J."/>
            <person name="Martin F.M."/>
        </authorList>
    </citation>
    <scope>NUCLEOTIDE SEQUENCE</scope>
    <source>
        <strain evidence="4">BR01</strain>
    </source>
</reference>
<evidence type="ECO:0000313" key="5">
    <source>
        <dbReference type="Proteomes" id="UP000683000"/>
    </source>
</evidence>
<organism evidence="4 5">
    <name type="scientific">Boletus reticuloceps</name>
    <dbReference type="NCBI Taxonomy" id="495285"/>
    <lineage>
        <taxon>Eukaryota</taxon>
        <taxon>Fungi</taxon>
        <taxon>Dikarya</taxon>
        <taxon>Basidiomycota</taxon>
        <taxon>Agaricomycotina</taxon>
        <taxon>Agaricomycetes</taxon>
        <taxon>Agaricomycetidae</taxon>
        <taxon>Boletales</taxon>
        <taxon>Boletineae</taxon>
        <taxon>Boletaceae</taxon>
        <taxon>Boletoideae</taxon>
        <taxon>Boletus</taxon>
    </lineage>
</organism>
<evidence type="ECO:0000256" key="2">
    <source>
        <dbReference type="SAM" id="SignalP"/>
    </source>
</evidence>
<comment type="caution">
    <text evidence="4">The sequence shown here is derived from an EMBL/GenBank/DDBJ whole genome shotgun (WGS) entry which is preliminary data.</text>
</comment>
<keyword evidence="5" id="KW-1185">Reference proteome</keyword>
<dbReference type="Proteomes" id="UP000683000">
    <property type="component" value="Unassembled WGS sequence"/>
</dbReference>
<dbReference type="EMBL" id="JAGFBS010000010">
    <property type="protein sequence ID" value="KAG6377110.1"/>
    <property type="molecule type" value="Genomic_DNA"/>
</dbReference>
<protein>
    <recommendedName>
        <fullName evidence="3">Yeast cell wall synthesis Kre9/Knh1-like N-terminal domain-containing protein</fullName>
    </recommendedName>
</protein>
<proteinExistence type="predicted"/>
<feature type="domain" description="Yeast cell wall synthesis Kre9/Knh1-like N-terminal" evidence="3">
    <location>
        <begin position="39"/>
        <end position="129"/>
    </location>
</feature>
<keyword evidence="1 2" id="KW-0732">Signal</keyword>
<dbReference type="AlphaFoldDB" id="A0A8I2YRF4"/>
<dbReference type="InterPro" id="IPR018466">
    <property type="entry name" value="Kre9/Knh1-like_N"/>
</dbReference>
<dbReference type="Pfam" id="PF10342">
    <property type="entry name" value="Kre9_KNH"/>
    <property type="match status" value="1"/>
</dbReference>
<feature type="signal peptide" evidence="2">
    <location>
        <begin position="1"/>
        <end position="22"/>
    </location>
</feature>
<sequence>MFSSLFSVFSALLLGLSYLVNAAPVKPTELLAFAPTITSPTAGVVWPAGSKQNVTWATNNVPPEAHNYTLVVLLGFFANHSENLDIKHPLATQVPIMQGSVIVTLPPNATYGTNYTIVVIGDSGDASPAFTITNSN</sequence>
<evidence type="ECO:0000313" key="4">
    <source>
        <dbReference type="EMBL" id="KAG6377110.1"/>
    </source>
</evidence>
<dbReference type="OrthoDB" id="2339190at2759"/>